<dbReference type="AlphaFoldDB" id="A0AAV7G6Q9"/>
<evidence type="ECO:0000313" key="6">
    <source>
        <dbReference type="EMBL" id="KAH0457514.1"/>
    </source>
</evidence>
<dbReference type="GO" id="GO:0033528">
    <property type="term" value="P:S-methylmethionine cycle"/>
    <property type="evidence" value="ECO:0007669"/>
    <property type="project" value="TreeGrafter"/>
</dbReference>
<keyword evidence="4" id="KW-0862">Zinc</keyword>
<dbReference type="Gene3D" id="3.20.20.330">
    <property type="entry name" value="Homocysteine-binding-like domain"/>
    <property type="match status" value="1"/>
</dbReference>
<proteinExistence type="predicted"/>
<accession>A0AAV7G6Q9</accession>
<keyword evidence="3" id="KW-0479">Metal-binding</keyword>
<dbReference type="InterPro" id="IPR051486">
    <property type="entry name" value="Hcy_S-methyltransferase"/>
</dbReference>
<organism evidence="6 7">
    <name type="scientific">Dendrobium chrysotoxum</name>
    <name type="common">Orchid</name>
    <dbReference type="NCBI Taxonomy" id="161865"/>
    <lineage>
        <taxon>Eukaryota</taxon>
        <taxon>Viridiplantae</taxon>
        <taxon>Streptophyta</taxon>
        <taxon>Embryophyta</taxon>
        <taxon>Tracheophyta</taxon>
        <taxon>Spermatophyta</taxon>
        <taxon>Magnoliopsida</taxon>
        <taxon>Liliopsida</taxon>
        <taxon>Asparagales</taxon>
        <taxon>Orchidaceae</taxon>
        <taxon>Epidendroideae</taxon>
        <taxon>Malaxideae</taxon>
        <taxon>Dendrobiinae</taxon>
        <taxon>Dendrobium</taxon>
    </lineage>
</organism>
<dbReference type="InterPro" id="IPR003726">
    <property type="entry name" value="HCY_dom"/>
</dbReference>
<dbReference type="GO" id="GO:0032259">
    <property type="term" value="P:methylation"/>
    <property type="evidence" value="ECO:0007669"/>
    <property type="project" value="UniProtKB-KW"/>
</dbReference>
<feature type="domain" description="Hcy-binding" evidence="5">
    <location>
        <begin position="24"/>
        <end position="63"/>
    </location>
</feature>
<evidence type="ECO:0000256" key="4">
    <source>
        <dbReference type="ARBA" id="ARBA00022833"/>
    </source>
</evidence>
<dbReference type="GO" id="GO:0008898">
    <property type="term" value="F:S-adenosylmethionine-homocysteine S-methyltransferase activity"/>
    <property type="evidence" value="ECO:0007669"/>
    <property type="project" value="TreeGrafter"/>
</dbReference>
<gene>
    <name evidence="6" type="ORF">IEQ34_012829</name>
</gene>
<dbReference type="InterPro" id="IPR036589">
    <property type="entry name" value="HCY_dom_sf"/>
</dbReference>
<keyword evidence="2" id="KW-0808">Transferase</keyword>
<dbReference type="PANTHER" id="PTHR46015:SF1">
    <property type="entry name" value="HOMOCYSTEINE S-METHYLTRANSFERASE-LIKE ISOFORM 1"/>
    <property type="match status" value="1"/>
</dbReference>
<evidence type="ECO:0000313" key="7">
    <source>
        <dbReference type="Proteomes" id="UP000775213"/>
    </source>
</evidence>
<evidence type="ECO:0000256" key="3">
    <source>
        <dbReference type="ARBA" id="ARBA00022723"/>
    </source>
</evidence>
<dbReference type="SUPFAM" id="SSF82282">
    <property type="entry name" value="Homocysteine S-methyltransferase"/>
    <property type="match status" value="1"/>
</dbReference>
<dbReference type="GO" id="GO:0009086">
    <property type="term" value="P:methionine biosynthetic process"/>
    <property type="evidence" value="ECO:0007669"/>
    <property type="project" value="TreeGrafter"/>
</dbReference>
<sequence length="201" mass="22329">MGFGLRDPSAAMRDFLQQAGGCAVVDGGLATELEANGADLNDPLWSAKCLFSSPDLIRKYIKEMRLSTGNILSITNARVNSTVCPLSHLIPNLKLRQNNLPFLLGVLNLIFTPSLVQPLLQLNIQTNISLPIKLPKPFNFDRKPPSFTSASDFSSLFESIFQGHTNHNNRQKKGRKNKTKWLTKSQLLGENPKSSSFMKFL</sequence>
<evidence type="ECO:0000259" key="5">
    <source>
        <dbReference type="Pfam" id="PF02574"/>
    </source>
</evidence>
<evidence type="ECO:0000256" key="1">
    <source>
        <dbReference type="ARBA" id="ARBA00022603"/>
    </source>
</evidence>
<comment type="caution">
    <text evidence="6">The sequence shown here is derived from an EMBL/GenBank/DDBJ whole genome shotgun (WGS) entry which is preliminary data.</text>
</comment>
<reference evidence="6 7" key="1">
    <citation type="journal article" date="2021" name="Hortic Res">
        <title>Chromosome-scale assembly of the Dendrobium chrysotoxum genome enhances the understanding of orchid evolution.</title>
        <authorList>
            <person name="Zhang Y."/>
            <person name="Zhang G.Q."/>
            <person name="Zhang D."/>
            <person name="Liu X.D."/>
            <person name="Xu X.Y."/>
            <person name="Sun W.H."/>
            <person name="Yu X."/>
            <person name="Zhu X."/>
            <person name="Wang Z.W."/>
            <person name="Zhao X."/>
            <person name="Zhong W.Y."/>
            <person name="Chen H."/>
            <person name="Yin W.L."/>
            <person name="Huang T."/>
            <person name="Niu S.C."/>
            <person name="Liu Z.J."/>
        </authorList>
    </citation>
    <scope>NUCLEOTIDE SEQUENCE [LARGE SCALE GENOMIC DNA]</scope>
    <source>
        <strain evidence="6">Lindl</strain>
    </source>
</reference>
<dbReference type="PANTHER" id="PTHR46015">
    <property type="entry name" value="ZGC:172121"/>
    <property type="match status" value="1"/>
</dbReference>
<dbReference type="Pfam" id="PF02574">
    <property type="entry name" value="S-methyl_trans"/>
    <property type="match status" value="1"/>
</dbReference>
<dbReference type="Proteomes" id="UP000775213">
    <property type="component" value="Unassembled WGS sequence"/>
</dbReference>
<evidence type="ECO:0000256" key="2">
    <source>
        <dbReference type="ARBA" id="ARBA00022679"/>
    </source>
</evidence>
<keyword evidence="7" id="KW-1185">Reference proteome</keyword>
<dbReference type="GO" id="GO:0046872">
    <property type="term" value="F:metal ion binding"/>
    <property type="evidence" value="ECO:0007669"/>
    <property type="project" value="UniProtKB-KW"/>
</dbReference>
<protein>
    <recommendedName>
        <fullName evidence="5">Hcy-binding domain-containing protein</fullName>
    </recommendedName>
</protein>
<name>A0AAV7G6Q9_DENCH</name>
<keyword evidence="1" id="KW-0489">Methyltransferase</keyword>
<dbReference type="EMBL" id="JAGFBR010000012">
    <property type="protein sequence ID" value="KAH0457514.1"/>
    <property type="molecule type" value="Genomic_DNA"/>
</dbReference>